<comment type="subcellular location">
    <subcellularLocation>
        <location evidence="4">Cell membrane</location>
    </subcellularLocation>
    <subcellularLocation>
        <location evidence="1">Membrane</location>
        <topology evidence="1">Multi-pass membrane protein</topology>
    </subcellularLocation>
</comment>
<comment type="similarity">
    <text evidence="2 4">Belongs to the GerABKA family.</text>
</comment>
<evidence type="ECO:0000256" key="4">
    <source>
        <dbReference type="PIRNR" id="PIRNR005690"/>
    </source>
</evidence>
<feature type="transmembrane region" description="Helical" evidence="5">
    <location>
        <begin position="410"/>
        <end position="432"/>
    </location>
</feature>
<dbReference type="InterPro" id="IPR050768">
    <property type="entry name" value="UPF0353/GerABKA_families"/>
</dbReference>
<dbReference type="PIRSF" id="PIRSF005690">
    <property type="entry name" value="GerBA"/>
    <property type="match status" value="1"/>
</dbReference>
<keyword evidence="5" id="KW-1133">Transmembrane helix</keyword>
<feature type="transmembrane region" description="Helical" evidence="5">
    <location>
        <begin position="444"/>
        <end position="464"/>
    </location>
</feature>
<comment type="caution">
    <text evidence="6">The sequence shown here is derived from an EMBL/GenBank/DDBJ whole genome shotgun (WGS) entry which is preliminary data.</text>
</comment>
<dbReference type="RefSeq" id="WP_116554059.1">
    <property type="nucleotide sequence ID" value="NZ_QCZG01000009.1"/>
</dbReference>
<evidence type="ECO:0000313" key="6">
    <source>
        <dbReference type="EMBL" id="PWA12425.1"/>
    </source>
</evidence>
<name>A0A2U1K581_9BACI</name>
<evidence type="ECO:0000256" key="3">
    <source>
        <dbReference type="ARBA" id="ARBA00023136"/>
    </source>
</evidence>
<dbReference type="PANTHER" id="PTHR22550">
    <property type="entry name" value="SPORE GERMINATION PROTEIN"/>
    <property type="match status" value="1"/>
</dbReference>
<dbReference type="GO" id="GO:0009847">
    <property type="term" value="P:spore germination"/>
    <property type="evidence" value="ECO:0007669"/>
    <property type="project" value="UniProtKB-UniRule"/>
</dbReference>
<feature type="transmembrane region" description="Helical" evidence="5">
    <location>
        <begin position="287"/>
        <end position="306"/>
    </location>
</feature>
<keyword evidence="5" id="KW-0812">Transmembrane</keyword>
<keyword evidence="7" id="KW-1185">Reference proteome</keyword>
<dbReference type="Pfam" id="PF03323">
    <property type="entry name" value="GerA"/>
    <property type="match status" value="1"/>
</dbReference>
<gene>
    <name evidence="6" type="ORF">DCC39_06395</name>
</gene>
<dbReference type="Proteomes" id="UP000245998">
    <property type="component" value="Unassembled WGS sequence"/>
</dbReference>
<feature type="transmembrane region" description="Helical" evidence="5">
    <location>
        <begin position="381"/>
        <end position="398"/>
    </location>
</feature>
<organism evidence="6 7">
    <name type="scientific">Pueribacillus theae</name>
    <dbReference type="NCBI Taxonomy" id="2171751"/>
    <lineage>
        <taxon>Bacteria</taxon>
        <taxon>Bacillati</taxon>
        <taxon>Bacillota</taxon>
        <taxon>Bacilli</taxon>
        <taxon>Bacillales</taxon>
        <taxon>Bacillaceae</taxon>
        <taxon>Pueribacillus</taxon>
    </lineage>
</organism>
<dbReference type="GO" id="GO:0005886">
    <property type="term" value="C:plasma membrane"/>
    <property type="evidence" value="ECO:0007669"/>
    <property type="project" value="UniProtKB-SubCell"/>
</dbReference>
<dbReference type="EMBL" id="QCZG01000009">
    <property type="protein sequence ID" value="PWA12425.1"/>
    <property type="molecule type" value="Genomic_DNA"/>
</dbReference>
<evidence type="ECO:0000313" key="7">
    <source>
        <dbReference type="Proteomes" id="UP000245998"/>
    </source>
</evidence>
<dbReference type="InterPro" id="IPR004995">
    <property type="entry name" value="Spore_Ger"/>
</dbReference>
<dbReference type="OrthoDB" id="9772630at2"/>
<keyword evidence="3 4" id="KW-0472">Membrane</keyword>
<sequence length="482" mass="54421">MPSLNKKENIRKNLHENEAYLKNRLGDGVSFDVGSRTFKYGERNVLIYYVTGLCFAEMVMDLFANVNESNDGSIHDFLQHNLPHQQVETTNKFDEAIDRLLSGLLLIFVDGEPECFIIDARQYPGRQPEEPDTEKVIRGARDGFTENIVENTALIRRRIRDENLRNEMVQVGERSKTDVCISYLKDVADPGLVDLVKKELAGIKTDGIPMADRAVEEYIMKQGWNPFPLVRYTERPDVASVHILEGHVMLIVDTSPSAIIIPTTFFHHLQHAEEYRQTPGIGAFLRWVRFIGVFASIFLLPLWYLYVLDPNLLPKEIDFIGPNKDSKIPIILQLLIADYGIDLLRMASIHTPTPLATAMGLIAAVMIGQIAIDVGLFVPEVVLYVAIAAIGTYATPSYELSVANKLVRLFLLLAVLAFKLPGLVIASTLVIVYLVKLKNLNTPYLWPFIPFNLSAFLNVLIRIAEPYKKRRPSILHPQNAKK</sequence>
<evidence type="ECO:0000256" key="5">
    <source>
        <dbReference type="SAM" id="Phobius"/>
    </source>
</evidence>
<dbReference type="AlphaFoldDB" id="A0A2U1K581"/>
<proteinExistence type="inferred from homology"/>
<protein>
    <submittedName>
        <fullName evidence="6">Spore germination protein</fullName>
    </submittedName>
</protein>
<reference evidence="6 7" key="1">
    <citation type="submission" date="2018-04" db="EMBL/GenBank/DDBJ databases">
        <title>Camelliibacillus theae gen. nov., sp. nov., isolated from Pu'er tea.</title>
        <authorList>
            <person name="Niu L."/>
        </authorList>
    </citation>
    <scope>NUCLEOTIDE SEQUENCE [LARGE SCALE GENOMIC DNA]</scope>
    <source>
        <strain evidence="6 7">T8</strain>
    </source>
</reference>
<evidence type="ECO:0000256" key="2">
    <source>
        <dbReference type="ARBA" id="ARBA00005278"/>
    </source>
</evidence>
<dbReference type="PANTHER" id="PTHR22550:SF9">
    <property type="entry name" value="STAGE V SPORULATION PROTEIN AF"/>
    <property type="match status" value="1"/>
</dbReference>
<accession>A0A2U1K581</accession>
<feature type="transmembrane region" description="Helical" evidence="5">
    <location>
        <begin position="356"/>
        <end position="375"/>
    </location>
</feature>
<evidence type="ECO:0000256" key="1">
    <source>
        <dbReference type="ARBA" id="ARBA00004141"/>
    </source>
</evidence>